<gene>
    <name evidence="2" type="ORF">GCM10011600_25430</name>
</gene>
<sequence length="248" mass="25431">MADHLFESVERAQAGGMTRLAAERSALDRFGDPRLTATLLASVPTKGFDMKATLATVTGALAALAWVGAMATFAQGFSETMITQTQLGYLFAAGFLGLAVGLTGANMVIMNITIAGGLDRLGAINLFAAIVATLFAAVMPWVVVVWGPALAVCLAITIARTGRDPLTGGIVAVTLFGVAPVLLCLVAVAFLFYEGSGLTAGEAARERADLVELVAFQVIAAVIVLGMSVLTRRRARSSGASPATVAAA</sequence>
<reference evidence="2" key="2">
    <citation type="submission" date="2020-09" db="EMBL/GenBank/DDBJ databases">
        <authorList>
            <person name="Sun Q."/>
            <person name="Zhou Y."/>
        </authorList>
    </citation>
    <scope>NUCLEOTIDE SEQUENCE</scope>
    <source>
        <strain evidence="2">CGMCC 1.16548</strain>
    </source>
</reference>
<comment type="caution">
    <text evidence="2">The sequence shown here is derived from an EMBL/GenBank/DDBJ whole genome shotgun (WGS) entry which is preliminary data.</text>
</comment>
<keyword evidence="1" id="KW-0472">Membrane</keyword>
<feature type="transmembrane region" description="Helical" evidence="1">
    <location>
        <begin position="89"/>
        <end position="114"/>
    </location>
</feature>
<dbReference type="Proteomes" id="UP000617531">
    <property type="component" value="Unassembled WGS sequence"/>
</dbReference>
<organism evidence="2 3">
    <name type="scientific">Pseudolysinimonas yzui</name>
    <dbReference type="NCBI Taxonomy" id="2708254"/>
    <lineage>
        <taxon>Bacteria</taxon>
        <taxon>Bacillati</taxon>
        <taxon>Actinomycetota</taxon>
        <taxon>Actinomycetes</taxon>
        <taxon>Micrococcales</taxon>
        <taxon>Microbacteriaceae</taxon>
        <taxon>Pseudolysinimonas</taxon>
    </lineage>
</organism>
<keyword evidence="3" id="KW-1185">Reference proteome</keyword>
<evidence type="ECO:0000313" key="3">
    <source>
        <dbReference type="Proteomes" id="UP000617531"/>
    </source>
</evidence>
<keyword evidence="1" id="KW-1133">Transmembrane helix</keyword>
<evidence type="ECO:0000313" key="2">
    <source>
        <dbReference type="EMBL" id="GHF23133.1"/>
    </source>
</evidence>
<evidence type="ECO:0000256" key="1">
    <source>
        <dbReference type="SAM" id="Phobius"/>
    </source>
</evidence>
<feature type="transmembrane region" description="Helical" evidence="1">
    <location>
        <begin position="126"/>
        <end position="158"/>
    </location>
</feature>
<feature type="transmembrane region" description="Helical" evidence="1">
    <location>
        <begin position="52"/>
        <end position="77"/>
    </location>
</feature>
<reference evidence="2" key="1">
    <citation type="journal article" date="2014" name="Int. J. Syst. Evol. Microbiol.">
        <title>Complete genome sequence of Corynebacterium casei LMG S-19264T (=DSM 44701T), isolated from a smear-ripened cheese.</title>
        <authorList>
            <consortium name="US DOE Joint Genome Institute (JGI-PGF)"/>
            <person name="Walter F."/>
            <person name="Albersmeier A."/>
            <person name="Kalinowski J."/>
            <person name="Ruckert C."/>
        </authorList>
    </citation>
    <scope>NUCLEOTIDE SEQUENCE</scope>
    <source>
        <strain evidence="2">CGMCC 1.16548</strain>
    </source>
</reference>
<evidence type="ECO:0008006" key="4">
    <source>
        <dbReference type="Google" id="ProtNLM"/>
    </source>
</evidence>
<dbReference type="EMBL" id="BNAI01000006">
    <property type="protein sequence ID" value="GHF23133.1"/>
    <property type="molecule type" value="Genomic_DNA"/>
</dbReference>
<accession>A0A8J3GSI2</accession>
<proteinExistence type="predicted"/>
<protein>
    <recommendedName>
        <fullName evidence="4">Yip1 domain-containing protein</fullName>
    </recommendedName>
</protein>
<feature type="transmembrane region" description="Helical" evidence="1">
    <location>
        <begin position="170"/>
        <end position="193"/>
    </location>
</feature>
<name>A0A8J3GSI2_9MICO</name>
<keyword evidence="1" id="KW-0812">Transmembrane</keyword>
<dbReference type="AlphaFoldDB" id="A0A8J3GSI2"/>
<feature type="transmembrane region" description="Helical" evidence="1">
    <location>
        <begin position="213"/>
        <end position="231"/>
    </location>
</feature>